<proteinExistence type="predicted"/>
<dbReference type="RefSeq" id="WP_265538400.1">
    <property type="nucleotide sequence ID" value="NZ_CP098740.1"/>
</dbReference>
<keyword evidence="2" id="KW-1185">Reference proteome</keyword>
<dbReference type="Proteomes" id="UP001164963">
    <property type="component" value="Chromosome"/>
</dbReference>
<evidence type="ECO:0000313" key="2">
    <source>
        <dbReference type="Proteomes" id="UP001164963"/>
    </source>
</evidence>
<dbReference type="EMBL" id="CP098740">
    <property type="protein sequence ID" value="UZK52765.1"/>
    <property type="molecule type" value="Genomic_DNA"/>
</dbReference>
<gene>
    <name evidence="1" type="ORF">NEH16_00355</name>
</gene>
<name>A0ABY6PKN1_9ACTN</name>
<protein>
    <submittedName>
        <fullName evidence="1">Uncharacterized protein</fullName>
    </submittedName>
</protein>
<evidence type="ECO:0000313" key="1">
    <source>
        <dbReference type="EMBL" id="UZK52765.1"/>
    </source>
</evidence>
<accession>A0ABY6PKN1</accession>
<reference evidence="1" key="1">
    <citation type="journal article" date="2022" name="Front. Microbiol.">
        <title>Mirubactin C rescues the lethal effect of cell wall biosynthesis mutations in Bacillus subtilis.</title>
        <authorList>
            <person name="Kepplinger B."/>
            <person name="Wen X."/>
            <person name="Tyler A.R."/>
            <person name="Kim B.Y."/>
            <person name="Brown J."/>
            <person name="Banks P."/>
            <person name="Dashti Y."/>
            <person name="Mackenzie E.S."/>
            <person name="Wills C."/>
            <person name="Kawai Y."/>
            <person name="Waldron K.J."/>
            <person name="Allenby N.E.E."/>
            <person name="Wu L.J."/>
            <person name="Hall M.J."/>
            <person name="Errington J."/>
        </authorList>
    </citation>
    <scope>NUCLEOTIDE SEQUENCE</scope>
    <source>
        <strain evidence="1">MDA8-470</strain>
    </source>
</reference>
<organism evidence="1 2">
    <name type="scientific">Streptomyces drozdowiczii</name>
    <dbReference type="NCBI Taxonomy" id="202862"/>
    <lineage>
        <taxon>Bacteria</taxon>
        <taxon>Bacillati</taxon>
        <taxon>Actinomycetota</taxon>
        <taxon>Actinomycetes</taxon>
        <taxon>Kitasatosporales</taxon>
        <taxon>Streptomycetaceae</taxon>
        <taxon>Streptomyces</taxon>
    </lineage>
</organism>
<sequence length="87" mass="9287">MTLYCDIDGVIRHWPAADPLEQAHGLPLGALAATAFAPARLQPAITGKVTDEEWRSAVAADLTDTYGSRERTLAAVTAWSDLLPAAR</sequence>